<name>A0A6A5YJH0_9PLEO</name>
<gene>
    <name evidence="1" type="ORF">BDV96DRAFT_653913</name>
</gene>
<keyword evidence="2" id="KW-1185">Reference proteome</keyword>
<dbReference type="SUPFAM" id="SSF51197">
    <property type="entry name" value="Clavaminate synthase-like"/>
    <property type="match status" value="1"/>
</dbReference>
<dbReference type="EMBL" id="ML977355">
    <property type="protein sequence ID" value="KAF2107322.1"/>
    <property type="molecule type" value="Genomic_DNA"/>
</dbReference>
<proteinExistence type="predicted"/>
<dbReference type="Proteomes" id="UP000799770">
    <property type="component" value="Unassembled WGS sequence"/>
</dbReference>
<reference evidence="1" key="1">
    <citation type="journal article" date="2020" name="Stud. Mycol.">
        <title>101 Dothideomycetes genomes: a test case for predicting lifestyles and emergence of pathogens.</title>
        <authorList>
            <person name="Haridas S."/>
            <person name="Albert R."/>
            <person name="Binder M."/>
            <person name="Bloem J."/>
            <person name="Labutti K."/>
            <person name="Salamov A."/>
            <person name="Andreopoulos B."/>
            <person name="Baker S."/>
            <person name="Barry K."/>
            <person name="Bills G."/>
            <person name="Bluhm B."/>
            <person name="Cannon C."/>
            <person name="Castanera R."/>
            <person name="Culley D."/>
            <person name="Daum C."/>
            <person name="Ezra D."/>
            <person name="Gonzalez J."/>
            <person name="Henrissat B."/>
            <person name="Kuo A."/>
            <person name="Liang C."/>
            <person name="Lipzen A."/>
            <person name="Lutzoni F."/>
            <person name="Magnuson J."/>
            <person name="Mondo S."/>
            <person name="Nolan M."/>
            <person name="Ohm R."/>
            <person name="Pangilinan J."/>
            <person name="Park H.-J."/>
            <person name="Ramirez L."/>
            <person name="Alfaro M."/>
            <person name="Sun H."/>
            <person name="Tritt A."/>
            <person name="Yoshinaga Y."/>
            <person name="Zwiers L.-H."/>
            <person name="Turgeon B."/>
            <person name="Goodwin S."/>
            <person name="Spatafora J."/>
            <person name="Crous P."/>
            <person name="Grigoriev I."/>
        </authorList>
    </citation>
    <scope>NUCLEOTIDE SEQUENCE</scope>
    <source>
        <strain evidence="1">CBS 627.86</strain>
    </source>
</reference>
<organism evidence="1 2">
    <name type="scientific">Lophiotrema nucula</name>
    <dbReference type="NCBI Taxonomy" id="690887"/>
    <lineage>
        <taxon>Eukaryota</taxon>
        <taxon>Fungi</taxon>
        <taxon>Dikarya</taxon>
        <taxon>Ascomycota</taxon>
        <taxon>Pezizomycotina</taxon>
        <taxon>Dothideomycetes</taxon>
        <taxon>Pleosporomycetidae</taxon>
        <taxon>Pleosporales</taxon>
        <taxon>Lophiotremataceae</taxon>
        <taxon>Lophiotrema</taxon>
    </lineage>
</organism>
<accession>A0A6A5YJH0</accession>
<evidence type="ECO:0000313" key="2">
    <source>
        <dbReference type="Proteomes" id="UP000799770"/>
    </source>
</evidence>
<dbReference type="OrthoDB" id="3790934at2759"/>
<evidence type="ECO:0000313" key="1">
    <source>
        <dbReference type="EMBL" id="KAF2107322.1"/>
    </source>
</evidence>
<protein>
    <recommendedName>
        <fullName evidence="3">JmjC domain-containing protein</fullName>
    </recommendedName>
</protein>
<dbReference type="AlphaFoldDB" id="A0A6A5YJH0"/>
<sequence length="513" mass="59022">MADRVEPREIVEIRKELTLHQSQGAQNILDLVDHGSSITGAYKSLQSRGLLSIPNLLGEYTEVQPLSKSLQLVWKATGGFYYELTEEDAPEEWVQENLLSDSFQGDDRDEQEEVEVAEDGRQIASSDSSGITIREQMNLKSCLENNIPTILGEEELPWRAIPDLRSVQDDLIKSLNRDKPRWSLVPPTDDEDQDLQAVKDLISKLSVEDHQALTSVFDLESHILDEVEYLTPASVNEWKGQLAYTDWFKCCILPVGVTRELNTYWSHQVSTLLYGHRVWVIYPQNYRNLDIFEQYKLGRLPGNVGVLRSLKDAVVCLQIPGETVVIPPFCAFTVLATRMSLSADYEIRLASNLLQRLQNIDHVNKLCDALQDTEGGRFQKRTFAEELYNDLLLVLKNRINDETEFRDKLRKYDSRDIIKRLGMCWISHLDNLRDLFLEAGKQSWAEKIAEAWANAMIGKGKADKTQDADCMLCEESFEWRRRTKEEMRRLIRRHFVEAHWQGDADSTRLSPSE</sequence>
<evidence type="ECO:0008006" key="3">
    <source>
        <dbReference type="Google" id="ProtNLM"/>
    </source>
</evidence>